<gene>
    <name evidence="1" type="ORF">DCO56_09265</name>
</gene>
<dbReference type="Proteomes" id="UP000250831">
    <property type="component" value="Unassembled WGS sequence"/>
</dbReference>
<evidence type="ECO:0000313" key="2">
    <source>
        <dbReference type="Proteomes" id="UP000250831"/>
    </source>
</evidence>
<evidence type="ECO:0000313" key="1">
    <source>
        <dbReference type="EMBL" id="PUV25120.1"/>
    </source>
</evidence>
<accession>A0A363NWK2</accession>
<proteinExistence type="predicted"/>
<protein>
    <submittedName>
        <fullName evidence="1">Uncharacterized protein</fullName>
    </submittedName>
</protein>
<dbReference type="AlphaFoldDB" id="A0A363NWK2"/>
<sequence>MDFNIALTMDSRAGVKSHMLTNLSIYMKAFFKDKDYGADLLNYTLGFTSVLAPEGFGHFFEKKKPLYISDRTTKNRFTGEQHYMYKLLIDGIVIAPDQYEDFVSGTDFHSLEVIKAKILESLSSLDRLPKKVEDFDKERFKMDMITVLSQTDDNHIISFQP</sequence>
<dbReference type="RefSeq" id="WP_108633453.1">
    <property type="nucleotide sequence ID" value="NZ_QCXX01000002.1"/>
</dbReference>
<comment type="caution">
    <text evidence="1">The sequence shown here is derived from an EMBL/GenBank/DDBJ whole genome shotgun (WGS) entry which is preliminary data.</text>
</comment>
<keyword evidence="2" id="KW-1185">Reference proteome</keyword>
<name>A0A363NWK2_9SPHI</name>
<dbReference type="OrthoDB" id="1359970at2"/>
<dbReference type="EMBL" id="QCXX01000002">
    <property type="protein sequence ID" value="PUV25120.1"/>
    <property type="molecule type" value="Genomic_DNA"/>
</dbReference>
<organism evidence="1 2">
    <name type="scientific">Sphingobacterium athyrii</name>
    <dbReference type="NCBI Taxonomy" id="2152717"/>
    <lineage>
        <taxon>Bacteria</taxon>
        <taxon>Pseudomonadati</taxon>
        <taxon>Bacteroidota</taxon>
        <taxon>Sphingobacteriia</taxon>
        <taxon>Sphingobacteriales</taxon>
        <taxon>Sphingobacteriaceae</taxon>
        <taxon>Sphingobacterium</taxon>
    </lineage>
</organism>
<reference evidence="1 2" key="1">
    <citation type="submission" date="2018-04" db="EMBL/GenBank/DDBJ databases">
        <title>Sphingobacterium sp. M46 Genome.</title>
        <authorList>
            <person name="Cheng J."/>
            <person name="Li Y."/>
        </authorList>
    </citation>
    <scope>NUCLEOTIDE SEQUENCE [LARGE SCALE GENOMIC DNA]</scope>
    <source>
        <strain evidence="1 2">M46</strain>
    </source>
</reference>